<dbReference type="Proteomes" id="UP000583127">
    <property type="component" value="Unassembled WGS sequence"/>
</dbReference>
<dbReference type="NCBIfam" id="TIGR01635">
    <property type="entry name" value="tail_comp_S"/>
    <property type="match status" value="1"/>
</dbReference>
<organism evidence="2 3">
    <name type="scientific">Paraburkholderia antibiotica</name>
    <dbReference type="NCBI Taxonomy" id="2728839"/>
    <lineage>
        <taxon>Bacteria</taxon>
        <taxon>Pseudomonadati</taxon>
        <taxon>Pseudomonadota</taxon>
        <taxon>Betaproteobacteria</taxon>
        <taxon>Burkholderiales</taxon>
        <taxon>Burkholderiaceae</taxon>
        <taxon>Paraburkholderia</taxon>
    </lineage>
</organism>
<dbReference type="Pfam" id="PF05069">
    <property type="entry name" value="Phage_tail_S"/>
    <property type="match status" value="1"/>
</dbReference>
<evidence type="ECO:0000313" key="2">
    <source>
        <dbReference type="EMBL" id="NML31786.1"/>
    </source>
</evidence>
<keyword evidence="3" id="KW-1185">Reference proteome</keyword>
<evidence type="ECO:0000313" key="3">
    <source>
        <dbReference type="Proteomes" id="UP000583127"/>
    </source>
</evidence>
<proteinExistence type="predicted"/>
<accession>A0A7X9X5G3</accession>
<sequence>MSDDLTAPLEAWAGELLSRLDSSKRRALLLKIARAVRERQSKRIGAQKNPDDSAYEPRKRNRTRKRPGARASVGRIKRQAMFAKLRTAKWLKVEVTAEGLAVGFEGRVARIAAVHQEGQLAPVDPHGPTYRYPRRALLGFTDDDYRLIRDMLIEHMEP</sequence>
<dbReference type="EMBL" id="JABBFZ010000006">
    <property type="protein sequence ID" value="NML31786.1"/>
    <property type="molecule type" value="Genomic_DNA"/>
</dbReference>
<reference evidence="2 3" key="1">
    <citation type="submission" date="2020-04" db="EMBL/GenBank/DDBJ databases">
        <title>Paraburkholderia sp. G-4-1-8 isolated from soil.</title>
        <authorList>
            <person name="Dahal R.H."/>
        </authorList>
    </citation>
    <scope>NUCLEOTIDE SEQUENCE [LARGE SCALE GENOMIC DNA]</scope>
    <source>
        <strain evidence="2 3">G-4-1-8</strain>
    </source>
</reference>
<evidence type="ECO:0000256" key="1">
    <source>
        <dbReference type="SAM" id="MobiDB-lite"/>
    </source>
</evidence>
<feature type="compositionally biased region" description="Basic residues" evidence="1">
    <location>
        <begin position="59"/>
        <end position="68"/>
    </location>
</feature>
<dbReference type="InterPro" id="IPR006522">
    <property type="entry name" value="Phage_virion_morphogenesis"/>
</dbReference>
<gene>
    <name evidence="2" type="ORF">HHL14_13175</name>
</gene>
<comment type="caution">
    <text evidence="2">The sequence shown here is derived from an EMBL/GenBank/DDBJ whole genome shotgun (WGS) entry which is preliminary data.</text>
</comment>
<dbReference type="AlphaFoldDB" id="A0A7X9X5G3"/>
<name>A0A7X9X5G3_9BURK</name>
<feature type="compositionally biased region" description="Basic and acidic residues" evidence="1">
    <location>
        <begin position="49"/>
        <end position="58"/>
    </location>
</feature>
<dbReference type="RefSeq" id="WP_169498044.1">
    <property type="nucleotide sequence ID" value="NZ_JABBFZ010000006.1"/>
</dbReference>
<protein>
    <submittedName>
        <fullName evidence="2">Phage virion morphogenesis protein</fullName>
    </submittedName>
</protein>
<feature type="region of interest" description="Disordered" evidence="1">
    <location>
        <begin position="40"/>
        <end position="73"/>
    </location>
</feature>